<dbReference type="InterPro" id="IPR053021">
    <property type="entry name" value="Chloroplast_ADK"/>
</dbReference>
<name>A0A2V3J183_9FLOR</name>
<dbReference type="OrthoDB" id="5696at2759"/>
<dbReference type="EMBL" id="NBIV01000028">
    <property type="protein sequence ID" value="PXF47140.1"/>
    <property type="molecule type" value="Genomic_DNA"/>
</dbReference>
<reference evidence="2 3" key="1">
    <citation type="journal article" date="2018" name="Mol. Biol. Evol.">
        <title>Analysis of the draft genome of the red seaweed Gracilariopsis chorda provides insights into genome size evolution in Rhodophyta.</title>
        <authorList>
            <person name="Lee J."/>
            <person name="Yang E.C."/>
            <person name="Graf L."/>
            <person name="Yang J.H."/>
            <person name="Qiu H."/>
            <person name="Zel Zion U."/>
            <person name="Chan C.X."/>
            <person name="Stephens T.G."/>
            <person name="Weber A.P.M."/>
            <person name="Boo G.H."/>
            <person name="Boo S.M."/>
            <person name="Kim K.M."/>
            <person name="Shin Y."/>
            <person name="Jung M."/>
            <person name="Lee S.J."/>
            <person name="Yim H.S."/>
            <person name="Lee J.H."/>
            <person name="Bhattacharya D."/>
            <person name="Yoon H.S."/>
        </authorList>
    </citation>
    <scope>NUCLEOTIDE SEQUENCE [LARGE SCALE GENOMIC DNA]</scope>
    <source>
        <strain evidence="2 3">SKKU-2015</strain>
        <tissue evidence="2">Whole body</tissue>
    </source>
</reference>
<dbReference type="Proteomes" id="UP000247409">
    <property type="component" value="Unassembled WGS sequence"/>
</dbReference>
<accession>A0A2V3J183</accession>
<dbReference type="Pfam" id="PF09353">
    <property type="entry name" value="DUF1995"/>
    <property type="match status" value="1"/>
</dbReference>
<dbReference type="PANTHER" id="PTHR35509:SF1">
    <property type="entry name" value="DOMAIN PROTEIN, PUTATIVE (DUF1995)-RELATED"/>
    <property type="match status" value="1"/>
</dbReference>
<gene>
    <name evidence="2" type="ORF">BWQ96_03082</name>
</gene>
<comment type="caution">
    <text evidence="2">The sequence shown here is derived from an EMBL/GenBank/DDBJ whole genome shotgun (WGS) entry which is preliminary data.</text>
</comment>
<organism evidence="2 3">
    <name type="scientific">Gracilariopsis chorda</name>
    <dbReference type="NCBI Taxonomy" id="448386"/>
    <lineage>
        <taxon>Eukaryota</taxon>
        <taxon>Rhodophyta</taxon>
        <taxon>Florideophyceae</taxon>
        <taxon>Rhodymeniophycidae</taxon>
        <taxon>Gracilariales</taxon>
        <taxon>Gracilariaceae</taxon>
        <taxon>Gracilariopsis</taxon>
    </lineage>
</organism>
<dbReference type="InterPro" id="IPR018962">
    <property type="entry name" value="DUF1995"/>
</dbReference>
<protein>
    <recommendedName>
        <fullName evidence="1">DUF1995 domain-containing protein</fullName>
    </recommendedName>
</protein>
<evidence type="ECO:0000259" key="1">
    <source>
        <dbReference type="Pfam" id="PF09353"/>
    </source>
</evidence>
<dbReference type="STRING" id="448386.A0A2V3J183"/>
<evidence type="ECO:0000313" key="2">
    <source>
        <dbReference type="EMBL" id="PXF47140.1"/>
    </source>
</evidence>
<sequence length="211" mass="22759">MVELDPSSGDETYTLLKRSVPIARQIAESAESDVGEGVLVLLPDAGTAALARRDWRSECTLRVGALDDAVQLHDVKLVMVVAPSASEVGALVRVAQRAVEDGTPLMMLNADLVDMGVTGLSLNARRLRAQLIDSFENAFMLRMVRGGVLLRQWPGDWSVWGESGDDGYRFVSSFESIPDADALDGALFAGGDGSEGVLSKLQRFLRTYMKG</sequence>
<feature type="domain" description="DUF1995" evidence="1">
    <location>
        <begin position="13"/>
        <end position="184"/>
    </location>
</feature>
<evidence type="ECO:0000313" key="3">
    <source>
        <dbReference type="Proteomes" id="UP000247409"/>
    </source>
</evidence>
<dbReference type="PANTHER" id="PTHR35509">
    <property type="entry name" value="DOMAIN PROTEIN, PUTATIVE (DUF1995)-RELATED"/>
    <property type="match status" value="1"/>
</dbReference>
<proteinExistence type="predicted"/>
<keyword evidence="3" id="KW-1185">Reference proteome</keyword>
<dbReference type="AlphaFoldDB" id="A0A2V3J183"/>